<proteinExistence type="predicted"/>
<protein>
    <submittedName>
        <fullName evidence="1">Uncharacterized protein</fullName>
    </submittedName>
</protein>
<comment type="caution">
    <text evidence="1">The sequence shown here is derived from an EMBL/GenBank/DDBJ whole genome shotgun (WGS) entry which is preliminary data.</text>
</comment>
<name>A0AAP0B5U0_9ASPA</name>
<evidence type="ECO:0000313" key="1">
    <source>
        <dbReference type="EMBL" id="KAK8928997.1"/>
    </source>
</evidence>
<dbReference type="PANTHER" id="PTHR45564">
    <property type="entry name" value="NAD(P)H-QUINONE OXIDOREDUCTASE SUBUNIT 2 B, CHLOROPLASTIC"/>
    <property type="match status" value="1"/>
</dbReference>
<sequence length="79" mass="9144">MNNLNEIIRFLILLCSTLRIPLSIEYIECTKMAITQFLLFLLTTTLRRMFLCGVNDLITIFVALECFSSCTTILSRFTK</sequence>
<dbReference type="EMBL" id="JBBWWQ010000015">
    <property type="protein sequence ID" value="KAK8928997.1"/>
    <property type="molecule type" value="Genomic_DNA"/>
</dbReference>
<accession>A0AAP0B5U0</accession>
<reference evidence="1 2" key="1">
    <citation type="journal article" date="2022" name="Nat. Plants">
        <title>Genomes of leafy and leafless Platanthera orchids illuminate the evolution of mycoheterotrophy.</title>
        <authorList>
            <person name="Li M.H."/>
            <person name="Liu K.W."/>
            <person name="Li Z."/>
            <person name="Lu H.C."/>
            <person name="Ye Q.L."/>
            <person name="Zhang D."/>
            <person name="Wang J.Y."/>
            <person name="Li Y.F."/>
            <person name="Zhong Z.M."/>
            <person name="Liu X."/>
            <person name="Yu X."/>
            <person name="Liu D.K."/>
            <person name="Tu X.D."/>
            <person name="Liu B."/>
            <person name="Hao Y."/>
            <person name="Liao X.Y."/>
            <person name="Jiang Y.T."/>
            <person name="Sun W.H."/>
            <person name="Chen J."/>
            <person name="Chen Y.Q."/>
            <person name="Ai Y."/>
            <person name="Zhai J.W."/>
            <person name="Wu S.S."/>
            <person name="Zhou Z."/>
            <person name="Hsiao Y.Y."/>
            <person name="Wu W.L."/>
            <person name="Chen Y.Y."/>
            <person name="Lin Y.F."/>
            <person name="Hsu J.L."/>
            <person name="Li C.Y."/>
            <person name="Wang Z.W."/>
            <person name="Zhao X."/>
            <person name="Zhong W.Y."/>
            <person name="Ma X.K."/>
            <person name="Ma L."/>
            <person name="Huang J."/>
            <person name="Chen G.Z."/>
            <person name="Huang M.Z."/>
            <person name="Huang L."/>
            <person name="Peng D.H."/>
            <person name="Luo Y.B."/>
            <person name="Zou S.Q."/>
            <person name="Chen S.P."/>
            <person name="Lan S."/>
            <person name="Tsai W.C."/>
            <person name="Van de Peer Y."/>
            <person name="Liu Z.J."/>
        </authorList>
    </citation>
    <scope>NUCLEOTIDE SEQUENCE [LARGE SCALE GENOMIC DNA]</scope>
    <source>
        <strain evidence="1">Lor287</strain>
    </source>
</reference>
<evidence type="ECO:0000313" key="2">
    <source>
        <dbReference type="Proteomes" id="UP001418222"/>
    </source>
</evidence>
<organism evidence="1 2">
    <name type="scientific">Platanthera zijinensis</name>
    <dbReference type="NCBI Taxonomy" id="2320716"/>
    <lineage>
        <taxon>Eukaryota</taxon>
        <taxon>Viridiplantae</taxon>
        <taxon>Streptophyta</taxon>
        <taxon>Embryophyta</taxon>
        <taxon>Tracheophyta</taxon>
        <taxon>Spermatophyta</taxon>
        <taxon>Magnoliopsida</taxon>
        <taxon>Liliopsida</taxon>
        <taxon>Asparagales</taxon>
        <taxon>Orchidaceae</taxon>
        <taxon>Orchidoideae</taxon>
        <taxon>Orchideae</taxon>
        <taxon>Orchidinae</taxon>
        <taxon>Platanthera</taxon>
    </lineage>
</organism>
<gene>
    <name evidence="1" type="ORF">KSP39_PZI017792</name>
</gene>
<dbReference type="Proteomes" id="UP001418222">
    <property type="component" value="Unassembled WGS sequence"/>
</dbReference>
<dbReference type="AlphaFoldDB" id="A0AAP0B5U0"/>
<keyword evidence="2" id="KW-1185">Reference proteome</keyword>
<dbReference type="PANTHER" id="PTHR45564:SF1">
    <property type="entry name" value="NAD(P)H-QUINONE OXIDOREDUCTASE SUBUNIT 2"/>
    <property type="match status" value="1"/>
</dbReference>